<evidence type="ECO:0000256" key="2">
    <source>
        <dbReference type="ARBA" id="ARBA00008779"/>
    </source>
</evidence>
<gene>
    <name evidence="8" type="ORF">PQO03_02950</name>
</gene>
<comment type="cofactor">
    <cofactor evidence="1">
        <name>Ca(2+)</name>
        <dbReference type="ChEBI" id="CHEBI:29108"/>
    </cofactor>
</comment>
<protein>
    <submittedName>
        <fullName evidence="8">Sulfatase-like hydrolase/transferase</fullName>
    </submittedName>
</protein>
<keyword evidence="3" id="KW-0479">Metal-binding</keyword>
<keyword evidence="5" id="KW-0378">Hydrolase</keyword>
<proteinExistence type="inferred from homology"/>
<dbReference type="PANTHER" id="PTHR45953">
    <property type="entry name" value="IDURONATE 2-SULFATASE"/>
    <property type="match status" value="1"/>
</dbReference>
<reference evidence="8 9" key="1">
    <citation type="submission" date="2023-02" db="EMBL/GenBank/DDBJ databases">
        <title>Genome sequence of Lentisphaera profundi SAORIC-696.</title>
        <authorList>
            <person name="Kim e."/>
            <person name="Cho J.-C."/>
            <person name="Choi A."/>
            <person name="Kang I."/>
        </authorList>
    </citation>
    <scope>NUCLEOTIDE SEQUENCE [LARGE SCALE GENOMIC DNA]</scope>
    <source>
        <strain evidence="8 9">SAORIC-696</strain>
    </source>
</reference>
<dbReference type="CDD" id="cd16030">
    <property type="entry name" value="iduronate-2-sulfatase"/>
    <property type="match status" value="1"/>
</dbReference>
<evidence type="ECO:0000259" key="7">
    <source>
        <dbReference type="Pfam" id="PF00884"/>
    </source>
</evidence>
<comment type="similarity">
    <text evidence="2">Belongs to the sulfatase family.</text>
</comment>
<organism evidence="8 9">
    <name type="scientific">Lentisphaera profundi</name>
    <dbReference type="NCBI Taxonomy" id="1658616"/>
    <lineage>
        <taxon>Bacteria</taxon>
        <taxon>Pseudomonadati</taxon>
        <taxon>Lentisphaerota</taxon>
        <taxon>Lentisphaeria</taxon>
        <taxon>Lentisphaerales</taxon>
        <taxon>Lentisphaeraceae</taxon>
        <taxon>Lentisphaera</taxon>
    </lineage>
</organism>
<evidence type="ECO:0000256" key="4">
    <source>
        <dbReference type="ARBA" id="ARBA00022729"/>
    </source>
</evidence>
<dbReference type="Pfam" id="PF00884">
    <property type="entry name" value="Sulfatase"/>
    <property type="match status" value="1"/>
</dbReference>
<evidence type="ECO:0000313" key="8">
    <source>
        <dbReference type="EMBL" id="WDE96917.1"/>
    </source>
</evidence>
<keyword evidence="4" id="KW-0732">Signal</keyword>
<dbReference type="Gene3D" id="3.40.720.10">
    <property type="entry name" value="Alkaline Phosphatase, subunit A"/>
    <property type="match status" value="1"/>
</dbReference>
<dbReference type="InterPro" id="IPR035874">
    <property type="entry name" value="IDS"/>
</dbReference>
<dbReference type="SUPFAM" id="SSF53649">
    <property type="entry name" value="Alkaline phosphatase-like"/>
    <property type="match status" value="1"/>
</dbReference>
<evidence type="ECO:0000256" key="6">
    <source>
        <dbReference type="ARBA" id="ARBA00022837"/>
    </source>
</evidence>
<keyword evidence="6" id="KW-0106">Calcium</keyword>
<dbReference type="Gene3D" id="2.60.120.560">
    <property type="entry name" value="Exo-inulinase, domain 1"/>
    <property type="match status" value="1"/>
</dbReference>
<dbReference type="InterPro" id="IPR017850">
    <property type="entry name" value="Alkaline_phosphatase_core_sf"/>
</dbReference>
<evidence type="ECO:0000313" key="9">
    <source>
        <dbReference type="Proteomes" id="UP001214250"/>
    </source>
</evidence>
<evidence type="ECO:0000256" key="3">
    <source>
        <dbReference type="ARBA" id="ARBA00022723"/>
    </source>
</evidence>
<dbReference type="InterPro" id="IPR000917">
    <property type="entry name" value="Sulfatase_N"/>
</dbReference>
<dbReference type="RefSeq" id="WP_274150993.1">
    <property type="nucleotide sequence ID" value="NZ_CP117811.1"/>
</dbReference>
<dbReference type="Proteomes" id="UP001214250">
    <property type="component" value="Chromosome 1"/>
</dbReference>
<dbReference type="PANTHER" id="PTHR45953:SF1">
    <property type="entry name" value="IDURONATE 2-SULFATASE"/>
    <property type="match status" value="1"/>
</dbReference>
<dbReference type="EMBL" id="CP117811">
    <property type="protein sequence ID" value="WDE96917.1"/>
    <property type="molecule type" value="Genomic_DNA"/>
</dbReference>
<evidence type="ECO:0000256" key="5">
    <source>
        <dbReference type="ARBA" id="ARBA00022801"/>
    </source>
</evidence>
<feature type="domain" description="Sulfatase N-terminal" evidence="7">
    <location>
        <begin position="34"/>
        <end position="413"/>
    </location>
</feature>
<name>A0ABY7VS92_9BACT</name>
<evidence type="ECO:0000256" key="1">
    <source>
        <dbReference type="ARBA" id="ARBA00001913"/>
    </source>
</evidence>
<accession>A0ABY7VS92</accession>
<sequence>MNNNLTSKNRSKIFLILGLTIGLVSQLLAQTQAPNLVFIIVDDLNDLPLGPSTRPEIATPNIDRLAKSGVSFTNAHSNDPICAPSRVSLLYGLYPQTSGLFWFENPKQRGIFKDCIDLPHHLKNNNFDVYATGKVYHGGQKAKVFKTYGVGTNYGPHPLNGEPYMGHHSSQDHLFKAMPNLSHKWEQTFGPLEEIPDWSSLPQGKKGWFLYNKPWNLNNGHDRDLLPDELSANYCKEILAKKHSKPFALFAGLVRTHTPLYAPQEYFDRFPLESIKIPTRIKNDLADCSTQLANTELYGFQRYKFLAQNGDDLLLRQWIQAYLACVSFVDDQVGEILDAIEASEYRDNTIVVFTSDHGFHMGDKKFLYKQSLWDGATHVPLIISGLKNMVQNQKCSKPVSLIDLYPTINDLLQLPLEPNAETNKIKMDGFSLRPFLMNPQSQQWPGPKVAITALPGKDHSMNKNFDGAPFPHFSVRSEDWRYTLTSNGEEELYNYSSDPRESQNLATSPEYTHIKTQLKKQLIQLRDGDNWEPVNQWQTNQSIQIDNKLISFKSKQAQEALTTLNNYHNFDLQFDYKTNSEELHLALRGEQIITTLPASQQKWNHLRLRLDQNRLEIWINNKLISDSKVKLKQAGPISFQHSKADQETQVQKMRIRRI</sequence>
<keyword evidence="9" id="KW-1185">Reference proteome</keyword>